<dbReference type="InterPro" id="IPR000504">
    <property type="entry name" value="RRM_dom"/>
</dbReference>
<reference evidence="7 8" key="1">
    <citation type="journal article" date="2018" name="New Phytol.">
        <title>Phylogenomics of Endogonaceae and evolution of mycorrhizas within Mucoromycota.</title>
        <authorList>
            <person name="Chang Y."/>
            <person name="Desiro A."/>
            <person name="Na H."/>
            <person name="Sandor L."/>
            <person name="Lipzen A."/>
            <person name="Clum A."/>
            <person name="Barry K."/>
            <person name="Grigoriev I.V."/>
            <person name="Martin F.M."/>
            <person name="Stajich J.E."/>
            <person name="Smith M.E."/>
            <person name="Bonito G."/>
            <person name="Spatafora J.W."/>
        </authorList>
    </citation>
    <scope>NUCLEOTIDE SEQUENCE [LARGE SCALE GENOMIC DNA]</scope>
    <source>
        <strain evidence="7 8">AD002</strain>
    </source>
</reference>
<comment type="caution">
    <text evidence="7">The sequence shown here is derived from an EMBL/GenBank/DDBJ whole genome shotgun (WGS) entry which is preliminary data.</text>
</comment>
<feature type="compositionally biased region" description="Basic and acidic residues" evidence="5">
    <location>
        <begin position="25"/>
        <end position="57"/>
    </location>
</feature>
<evidence type="ECO:0000313" key="8">
    <source>
        <dbReference type="Proteomes" id="UP000274822"/>
    </source>
</evidence>
<feature type="compositionally biased region" description="Low complexity" evidence="5">
    <location>
        <begin position="128"/>
        <end position="138"/>
    </location>
</feature>
<gene>
    <name evidence="7" type="ORF">BC938DRAFT_471788</name>
</gene>
<evidence type="ECO:0000256" key="5">
    <source>
        <dbReference type="SAM" id="MobiDB-lite"/>
    </source>
</evidence>
<dbReference type="SMART" id="SM00360">
    <property type="entry name" value="RRM"/>
    <property type="match status" value="2"/>
</dbReference>
<dbReference type="GO" id="GO:0006397">
    <property type="term" value="P:mRNA processing"/>
    <property type="evidence" value="ECO:0007669"/>
    <property type="project" value="InterPro"/>
</dbReference>
<dbReference type="InterPro" id="IPR012677">
    <property type="entry name" value="Nucleotide-bd_a/b_plait_sf"/>
</dbReference>
<sequence>MAEEMDLDAMLDAPFQTKEQTSQFDNRDLSAEHGTSERESKGSSERKKSDRNDDRSSSRSSNRHRHRSRSRSRRSRSRERYPSKGRRDRSRDRRSRSRDHHRSPRSRELDKRLRSPTPLRERRRRSRSPGGIRSRSASKLSDRRFRSLSPPPPEEDRDKRTVFVTQLAARLRSRELAEFFSQAGRVRDARIISDRNSRRSKGVGYVEFYEEESVQKALAIAGQKLLGIPVMVQLTEAEKNRLALQAEQTVAVAKPVDMSYHRLYVGSIHFNLTEDDLKQIFEPFGPLEFVNLHKDPETGRSRGFAFIQYKNGEDAKQALEKMNGFELAGRNIKVGLVTDKNSGMNFSLDDGDMTGMSMNSQSRVELMNKLAARESDLPTVSSGEITPVLPPRPVMPVAMPSKTILLNNMFNPAEETEPTWVQELESDVKEECNGYGQVLHIHVEEESLRGVCSEGGAIIERALVWGQADPGGISSGGFLQCAILTVVTTKLDCDVIALCQ</sequence>
<evidence type="ECO:0000313" key="7">
    <source>
        <dbReference type="EMBL" id="RUS25688.1"/>
    </source>
</evidence>
<protein>
    <recommendedName>
        <fullName evidence="6">RRM domain-containing protein</fullName>
    </recommendedName>
</protein>
<evidence type="ECO:0000256" key="4">
    <source>
        <dbReference type="PROSITE-ProRule" id="PRU00176"/>
    </source>
</evidence>
<dbReference type="Pfam" id="PF15519">
    <property type="entry name" value="RBM39linker"/>
    <property type="match status" value="1"/>
</dbReference>
<accession>A0A433Q7A3</accession>
<dbReference type="GO" id="GO:0005634">
    <property type="term" value="C:nucleus"/>
    <property type="evidence" value="ECO:0007669"/>
    <property type="project" value="InterPro"/>
</dbReference>
<dbReference type="AlphaFoldDB" id="A0A433Q7A3"/>
<dbReference type="EMBL" id="RBNJ01012312">
    <property type="protein sequence ID" value="RUS25688.1"/>
    <property type="molecule type" value="Genomic_DNA"/>
</dbReference>
<feature type="domain" description="RRM" evidence="6">
    <location>
        <begin position="261"/>
        <end position="339"/>
    </location>
</feature>
<dbReference type="GO" id="GO:0003723">
    <property type="term" value="F:RNA binding"/>
    <property type="evidence" value="ECO:0007669"/>
    <property type="project" value="UniProtKB-UniRule"/>
</dbReference>
<name>A0A433Q7A3_9FUNG</name>
<dbReference type="NCBIfam" id="TIGR01622">
    <property type="entry name" value="SF-CC1"/>
    <property type="match status" value="1"/>
</dbReference>
<evidence type="ECO:0000256" key="3">
    <source>
        <dbReference type="ARBA" id="ARBA00022884"/>
    </source>
</evidence>
<dbReference type="PROSITE" id="PS50102">
    <property type="entry name" value="RRM"/>
    <property type="match status" value="2"/>
</dbReference>
<dbReference type="SUPFAM" id="SSF54928">
    <property type="entry name" value="RNA-binding domain, RBD"/>
    <property type="match status" value="2"/>
</dbReference>
<dbReference type="Gene3D" id="3.30.70.330">
    <property type="match status" value="3"/>
</dbReference>
<evidence type="ECO:0000259" key="6">
    <source>
        <dbReference type="PROSITE" id="PS50102"/>
    </source>
</evidence>
<keyword evidence="8" id="KW-1185">Reference proteome</keyword>
<feature type="domain" description="RRM" evidence="6">
    <location>
        <begin position="160"/>
        <end position="237"/>
    </location>
</feature>
<feature type="region of interest" description="Disordered" evidence="5">
    <location>
        <begin position="1"/>
        <end position="160"/>
    </location>
</feature>
<dbReference type="CDD" id="cd12284">
    <property type="entry name" value="RRM2_RBM23_RBM39"/>
    <property type="match status" value="1"/>
</dbReference>
<keyword evidence="2" id="KW-0677">Repeat</keyword>
<keyword evidence="3 4" id="KW-0694">RNA-binding</keyword>
<evidence type="ECO:0000256" key="1">
    <source>
        <dbReference type="ARBA" id="ARBA00022553"/>
    </source>
</evidence>
<proteinExistence type="predicted"/>
<organism evidence="7 8">
    <name type="scientific">Jimgerdemannia flammicorona</name>
    <dbReference type="NCBI Taxonomy" id="994334"/>
    <lineage>
        <taxon>Eukaryota</taxon>
        <taxon>Fungi</taxon>
        <taxon>Fungi incertae sedis</taxon>
        <taxon>Mucoromycota</taxon>
        <taxon>Mucoromycotina</taxon>
        <taxon>Endogonomycetes</taxon>
        <taxon>Endogonales</taxon>
        <taxon>Endogonaceae</taxon>
        <taxon>Jimgerdemannia</taxon>
    </lineage>
</organism>
<dbReference type="InterPro" id="IPR029123">
    <property type="entry name" value="RBM39_linker"/>
</dbReference>
<evidence type="ECO:0000256" key="2">
    <source>
        <dbReference type="ARBA" id="ARBA00022737"/>
    </source>
</evidence>
<dbReference type="Pfam" id="PF00076">
    <property type="entry name" value="RRM_1"/>
    <property type="match status" value="2"/>
</dbReference>
<keyword evidence="1" id="KW-0597">Phosphoprotein</keyword>
<dbReference type="CDD" id="cd12285">
    <property type="entry name" value="RRM3_RBM39_like"/>
    <property type="match status" value="1"/>
</dbReference>
<dbReference type="PANTHER" id="PTHR48036">
    <property type="entry name" value="SPLICING FACTOR (PAD-1), PUTATIVE (AFU_ORTHOLOGUE AFUA_1G15810)-RELATED"/>
    <property type="match status" value="1"/>
</dbReference>
<dbReference type="CDD" id="cd12283">
    <property type="entry name" value="RRM1_RBM39_like"/>
    <property type="match status" value="1"/>
</dbReference>
<feature type="compositionally biased region" description="Basic residues" evidence="5">
    <location>
        <begin position="61"/>
        <end position="104"/>
    </location>
</feature>
<dbReference type="Proteomes" id="UP000274822">
    <property type="component" value="Unassembled WGS sequence"/>
</dbReference>
<dbReference type="InterPro" id="IPR035979">
    <property type="entry name" value="RBD_domain_sf"/>
</dbReference>
<dbReference type="InterPro" id="IPR006509">
    <property type="entry name" value="RBM39_SF"/>
</dbReference>